<dbReference type="Gene3D" id="1.10.10.10">
    <property type="entry name" value="Winged helix-like DNA-binding domain superfamily/Winged helix DNA-binding domain"/>
    <property type="match status" value="1"/>
</dbReference>
<dbReference type="AlphaFoldDB" id="A0A450ZRX6"/>
<dbReference type="InterPro" id="IPR009057">
    <property type="entry name" value="Homeodomain-like_sf"/>
</dbReference>
<reference evidence="1" key="1">
    <citation type="submission" date="2019-02" db="EMBL/GenBank/DDBJ databases">
        <authorList>
            <person name="Gruber-Vodicka R. H."/>
            <person name="Seah K. B. B."/>
        </authorList>
    </citation>
    <scope>NUCLEOTIDE SEQUENCE</scope>
    <source>
        <strain evidence="1">BECK_BZ126</strain>
    </source>
</reference>
<dbReference type="PANTHER" id="PTHR34849:SF3">
    <property type="entry name" value="SSR2962 PROTEIN"/>
    <property type="match status" value="1"/>
</dbReference>
<organism evidence="1">
    <name type="scientific">Candidatus Kentrum sp. TC</name>
    <dbReference type="NCBI Taxonomy" id="2126339"/>
    <lineage>
        <taxon>Bacteria</taxon>
        <taxon>Pseudomonadati</taxon>
        <taxon>Pseudomonadota</taxon>
        <taxon>Gammaproteobacteria</taxon>
        <taxon>Candidatus Kentrum</taxon>
    </lineage>
</organism>
<accession>A0A450ZRX6</accession>
<dbReference type="SUPFAM" id="SSF46689">
    <property type="entry name" value="Homeodomain-like"/>
    <property type="match status" value="1"/>
</dbReference>
<dbReference type="Pfam" id="PF04255">
    <property type="entry name" value="DUF433"/>
    <property type="match status" value="1"/>
</dbReference>
<evidence type="ECO:0000313" key="1">
    <source>
        <dbReference type="EMBL" id="VFK56504.1"/>
    </source>
</evidence>
<dbReference type="EMBL" id="CAADFW010000010">
    <property type="protein sequence ID" value="VFK56504.1"/>
    <property type="molecule type" value="Genomic_DNA"/>
</dbReference>
<dbReference type="InterPro" id="IPR007367">
    <property type="entry name" value="DUF433"/>
</dbReference>
<dbReference type="PANTHER" id="PTHR34849">
    <property type="entry name" value="SSL5025 PROTEIN"/>
    <property type="match status" value="1"/>
</dbReference>
<name>A0A450ZRX6_9GAMM</name>
<sequence>MNTYPRIQIDPAICHGRPVIRDTRVPVPIVVGSLAARMSIEEVAREYDLTQEDIQATLIFSLVHYAPAGRNRKP</sequence>
<protein>
    <submittedName>
        <fullName evidence="1">Uncharacterized conserved protein, DUF433 family</fullName>
    </submittedName>
</protein>
<proteinExistence type="predicted"/>
<gene>
    <name evidence="1" type="ORF">BECKTC1821F_GA0114240_101049</name>
</gene>
<dbReference type="InterPro" id="IPR036388">
    <property type="entry name" value="WH-like_DNA-bd_sf"/>
</dbReference>